<dbReference type="OrthoDB" id="4407289at2"/>
<evidence type="ECO:0000313" key="3">
    <source>
        <dbReference type="Proteomes" id="UP000217209"/>
    </source>
</evidence>
<keyword evidence="1" id="KW-1133">Transmembrane helix</keyword>
<reference evidence="2 3" key="1">
    <citation type="submission" date="2016-12" db="EMBL/GenBank/DDBJ databases">
        <authorList>
            <person name="Song W.-J."/>
            <person name="Kurnit D.M."/>
        </authorList>
    </citation>
    <scope>NUCLEOTIDE SEQUENCE [LARGE SCALE GENOMIC DNA]</scope>
    <source>
        <strain evidence="2 3">DSM 30827</strain>
    </source>
</reference>
<proteinExistence type="predicted"/>
<dbReference type="KEGG" id="cgv:CGLAU_04395"/>
<name>A0A1Q2HVJ4_9CORY</name>
<dbReference type="EMBL" id="CP019688">
    <property type="protein sequence ID" value="AQQ14853.1"/>
    <property type="molecule type" value="Genomic_DNA"/>
</dbReference>
<evidence type="ECO:0000256" key="1">
    <source>
        <dbReference type="SAM" id="Phobius"/>
    </source>
</evidence>
<keyword evidence="3" id="KW-1185">Reference proteome</keyword>
<evidence type="ECO:0000313" key="2">
    <source>
        <dbReference type="EMBL" id="AQQ14853.1"/>
    </source>
</evidence>
<feature type="transmembrane region" description="Helical" evidence="1">
    <location>
        <begin position="18"/>
        <end position="40"/>
    </location>
</feature>
<organism evidence="2 3">
    <name type="scientific">Corynebacterium glaucum</name>
    <dbReference type="NCBI Taxonomy" id="187491"/>
    <lineage>
        <taxon>Bacteria</taxon>
        <taxon>Bacillati</taxon>
        <taxon>Actinomycetota</taxon>
        <taxon>Actinomycetes</taxon>
        <taxon>Mycobacteriales</taxon>
        <taxon>Corynebacteriaceae</taxon>
        <taxon>Corynebacterium</taxon>
    </lineage>
</organism>
<dbReference type="AlphaFoldDB" id="A0A1Q2HVJ4"/>
<keyword evidence="1" id="KW-0472">Membrane</keyword>
<gene>
    <name evidence="2" type="ORF">CGLAU_04395</name>
</gene>
<dbReference type="Proteomes" id="UP000217209">
    <property type="component" value="Chromosome"/>
</dbReference>
<protein>
    <submittedName>
        <fullName evidence="2">Uncharacterized protein</fullName>
    </submittedName>
</protein>
<accession>A0A1Q2HVJ4</accession>
<keyword evidence="1" id="KW-0812">Transmembrane</keyword>
<dbReference type="RefSeq" id="WP_095659633.1">
    <property type="nucleotide sequence ID" value="NZ_CP019688.1"/>
</dbReference>
<sequence length="172" mass="17637">MADSFSELRGAGGSNKPWIAAGVSALAFALIMIALAAAWWSARPQAEPNQLPATVTVTAQPSEQTTAPDELAPAGTYSGRFNSLDPATETQSWVAVATFGGGSATLTYPDSGCSVLIDESLDNHPLTQACITTPGTTGTWEIDASEAGLVHMTFLEDNQPIAGGTLSIGLPG</sequence>